<evidence type="ECO:0000256" key="2">
    <source>
        <dbReference type="ARBA" id="ARBA00004496"/>
    </source>
</evidence>
<dbReference type="FunFam" id="3.10.20.90:FF:000158">
    <property type="entry name" value="Polyubiquitin 5"/>
    <property type="match status" value="3"/>
</dbReference>
<evidence type="ECO:0000256" key="8">
    <source>
        <dbReference type="SAM" id="MobiDB-lite"/>
    </source>
</evidence>
<dbReference type="SMART" id="SM00213">
    <property type="entry name" value="UBQ"/>
    <property type="match status" value="4"/>
</dbReference>
<evidence type="ECO:0000256" key="3">
    <source>
        <dbReference type="ARBA" id="ARBA00008430"/>
    </source>
</evidence>
<keyword evidence="7" id="KW-0539">Nucleus</keyword>
<organism evidence="10 11">
    <name type="scientific">Anas platyrhynchos</name>
    <name type="common">Mallard</name>
    <name type="synonym">Anas boschas</name>
    <dbReference type="NCBI Taxonomy" id="8839"/>
    <lineage>
        <taxon>Eukaryota</taxon>
        <taxon>Metazoa</taxon>
        <taxon>Chordata</taxon>
        <taxon>Craniata</taxon>
        <taxon>Vertebrata</taxon>
        <taxon>Euteleostomi</taxon>
        <taxon>Archelosauria</taxon>
        <taxon>Archosauria</taxon>
        <taxon>Dinosauria</taxon>
        <taxon>Saurischia</taxon>
        <taxon>Theropoda</taxon>
        <taxon>Coelurosauria</taxon>
        <taxon>Aves</taxon>
        <taxon>Neognathae</taxon>
        <taxon>Galloanserae</taxon>
        <taxon>Anseriformes</taxon>
        <taxon>Anatidae</taxon>
        <taxon>Anatinae</taxon>
        <taxon>Anas</taxon>
    </lineage>
</organism>
<dbReference type="Ensembl" id="ENSAPLT00020026940.1">
    <property type="protein sequence ID" value="ENSAPLP00020024981.1"/>
    <property type="gene ID" value="ENSAPLG00020017175.1"/>
</dbReference>
<dbReference type="Pfam" id="PF00240">
    <property type="entry name" value="ubiquitin"/>
    <property type="match status" value="4"/>
</dbReference>
<dbReference type="PROSITE" id="PS00299">
    <property type="entry name" value="UBIQUITIN_1"/>
    <property type="match status" value="4"/>
</dbReference>
<evidence type="ECO:0000313" key="10">
    <source>
        <dbReference type="Ensembl" id="ENSAPLP00020024981.1"/>
    </source>
</evidence>
<feature type="region of interest" description="Disordered" evidence="8">
    <location>
        <begin position="241"/>
        <end position="284"/>
    </location>
</feature>
<evidence type="ECO:0000313" key="11">
    <source>
        <dbReference type="Proteomes" id="UP000694400"/>
    </source>
</evidence>
<comment type="subcellular location">
    <subcellularLocation>
        <location evidence="2">Cytoplasm</location>
    </subcellularLocation>
    <subcellularLocation>
        <location evidence="1">Nucleus</location>
    </subcellularLocation>
</comment>
<keyword evidence="4" id="KW-0963">Cytoplasm</keyword>
<evidence type="ECO:0000256" key="7">
    <source>
        <dbReference type="ARBA" id="ARBA00023242"/>
    </source>
</evidence>
<accession>A0A8B9TTH6</accession>
<keyword evidence="5" id="KW-1017">Isopeptide bond</keyword>
<name>A0A8B9TTH6_ANAPL</name>
<reference evidence="10" key="2">
    <citation type="submission" date="2025-08" db="UniProtKB">
        <authorList>
            <consortium name="Ensembl"/>
        </authorList>
    </citation>
    <scope>IDENTIFICATION</scope>
</reference>
<dbReference type="AlphaFoldDB" id="A0A8B9TTH6"/>
<evidence type="ECO:0000256" key="6">
    <source>
        <dbReference type="ARBA" id="ARBA00022843"/>
    </source>
</evidence>
<dbReference type="InterPro" id="IPR019954">
    <property type="entry name" value="Ubiquitin_CS"/>
</dbReference>
<evidence type="ECO:0000256" key="4">
    <source>
        <dbReference type="ARBA" id="ARBA00022490"/>
    </source>
</evidence>
<sequence length="610" mass="66266">MHDAPGSTNTCQISKCQHFPAFLTHFCPPRRSPTAPHNGTAPGPDRNASCPSGKGPARCCRASGGQQKADARGNRSLPGVPVPLSPPGPRHRWGTRGDPTNTAPKGTPAPQPLRACALPPPLPKSAPATGAALATGLTSPRTNQSSAALESSRVFLAVSQSAPAFLTAAPISAELAVGCSVRFTAPPDPSAPPKIWGFLRDWGLTRRTRDPPRSWKGDGRGTKAGASLNGGLWLGTILKGGRTRQRSGRGLPDRNCINTGGAASPRRDTAADKKERSAEGAESRAEDFNMQIFVKTLTGKTITLEVEPSDTIENVKAKIQDKEGIPPDQQRLIFAGKQLEDGRTLSDYNIQKESTLHLVLRLRGGMQIFVKTLTGKTITLEVEPSDTIENVKAKIQDKEGIPPDQQRLIFAGKQLEDGRTLSDYNIQKESTLHLVLRLRGGMQIFVKTLTGKTITLEVEPSDTIENVKAKIQDKEGIPPDQQRLIFAGKQLEDGRTLSDYNIQKESTLHLVLRLRGGMQIFVKTLTGKTITLEVEPSDTIENVKAKIQDKEGIPPDQQRLIFAGKQLEDGRTLSDYNIPEGIHPPPGAAPERWHADFREDLDWQDHHPRG</sequence>
<feature type="domain" description="Ubiquitin-like" evidence="9">
    <location>
        <begin position="518"/>
        <end position="581"/>
    </location>
</feature>
<dbReference type="Proteomes" id="UP000694400">
    <property type="component" value="Chromosome 20"/>
</dbReference>
<dbReference type="PANTHER" id="PTHR10666">
    <property type="entry name" value="UBIQUITIN"/>
    <property type="match status" value="1"/>
</dbReference>
<proteinExistence type="inferred from homology"/>
<dbReference type="PROSITE" id="PS50053">
    <property type="entry name" value="UBIQUITIN_2"/>
    <property type="match status" value="4"/>
</dbReference>
<evidence type="ECO:0000256" key="5">
    <source>
        <dbReference type="ARBA" id="ARBA00022499"/>
    </source>
</evidence>
<dbReference type="Gene3D" id="3.10.20.90">
    <property type="entry name" value="Phosphatidylinositol 3-kinase Catalytic Subunit, Chain A, domain 1"/>
    <property type="match status" value="4"/>
</dbReference>
<dbReference type="SUPFAM" id="SSF54236">
    <property type="entry name" value="Ubiquitin-like"/>
    <property type="match status" value="4"/>
</dbReference>
<feature type="region of interest" description="Disordered" evidence="8">
    <location>
        <begin position="31"/>
        <end position="110"/>
    </location>
</feature>
<dbReference type="InterPro" id="IPR029071">
    <property type="entry name" value="Ubiquitin-like_domsf"/>
</dbReference>
<dbReference type="InterPro" id="IPR050158">
    <property type="entry name" value="Ubiquitin_ubiquitin-like"/>
</dbReference>
<feature type="region of interest" description="Disordered" evidence="8">
    <location>
        <begin position="573"/>
        <end position="592"/>
    </location>
</feature>
<evidence type="ECO:0000259" key="9">
    <source>
        <dbReference type="PROSITE" id="PS50053"/>
    </source>
</evidence>
<feature type="domain" description="Ubiquitin-like" evidence="9">
    <location>
        <begin position="290"/>
        <end position="365"/>
    </location>
</feature>
<evidence type="ECO:0000256" key="1">
    <source>
        <dbReference type="ARBA" id="ARBA00004123"/>
    </source>
</evidence>
<reference evidence="10" key="3">
    <citation type="submission" date="2025-09" db="UniProtKB">
        <authorList>
            <consortium name="Ensembl"/>
        </authorList>
    </citation>
    <scope>IDENTIFICATION</scope>
</reference>
<feature type="domain" description="Ubiquitin-like" evidence="9">
    <location>
        <begin position="442"/>
        <end position="517"/>
    </location>
</feature>
<feature type="compositionally biased region" description="Basic and acidic residues" evidence="8">
    <location>
        <begin position="265"/>
        <end position="284"/>
    </location>
</feature>
<dbReference type="InterPro" id="IPR000626">
    <property type="entry name" value="Ubiquitin-like_dom"/>
</dbReference>
<dbReference type="InterPro" id="IPR019956">
    <property type="entry name" value="Ubiquitin_dom"/>
</dbReference>
<dbReference type="FunFam" id="3.10.20.90:FF:000365">
    <property type="entry name" value="UBA52 isoform 14"/>
    <property type="match status" value="1"/>
</dbReference>
<dbReference type="CDD" id="cd01803">
    <property type="entry name" value="Ubl_ubiquitin"/>
    <property type="match status" value="3"/>
</dbReference>
<protein>
    <submittedName>
        <fullName evidence="10">Ubiquitin B</fullName>
    </submittedName>
</protein>
<feature type="domain" description="Ubiquitin-like" evidence="9">
    <location>
        <begin position="366"/>
        <end position="441"/>
    </location>
</feature>
<dbReference type="PRINTS" id="PR00348">
    <property type="entry name" value="UBIQUITIN"/>
</dbReference>
<reference evidence="10" key="1">
    <citation type="submission" date="2019-08" db="EMBL/GenBank/DDBJ databases">
        <title>Three high-quality genomes provides insights into domestication of ducks.</title>
        <authorList>
            <person name="Hou Z.C."/>
            <person name="Zhu F."/>
            <person name="Yin Z.T."/>
            <person name="Zhang F."/>
        </authorList>
    </citation>
    <scope>NUCLEOTIDE SEQUENCE [LARGE SCALE GENOMIC DNA]</scope>
</reference>
<dbReference type="GO" id="GO:0005634">
    <property type="term" value="C:nucleus"/>
    <property type="evidence" value="ECO:0007669"/>
    <property type="project" value="UniProtKB-SubCell"/>
</dbReference>
<comment type="similarity">
    <text evidence="3">Belongs to the ubiquitin family.</text>
</comment>
<dbReference type="GO" id="GO:0005737">
    <property type="term" value="C:cytoplasm"/>
    <property type="evidence" value="ECO:0007669"/>
    <property type="project" value="UniProtKB-SubCell"/>
</dbReference>
<keyword evidence="6" id="KW-0832">Ubl conjugation</keyword>